<evidence type="ECO:0000256" key="10">
    <source>
        <dbReference type="SAM" id="MobiDB-lite"/>
    </source>
</evidence>
<comment type="similarity">
    <text evidence="7">Belongs to the methyl-accepting chemotaxis (MCP) protein family.</text>
</comment>
<feature type="coiled-coil region" evidence="9">
    <location>
        <begin position="668"/>
        <end position="695"/>
    </location>
</feature>
<dbReference type="OrthoDB" id="1862723at2"/>
<dbReference type="GO" id="GO:0005886">
    <property type="term" value="C:plasma membrane"/>
    <property type="evidence" value="ECO:0007669"/>
    <property type="project" value="UniProtKB-SubCell"/>
</dbReference>
<dbReference type="Pfam" id="PF02743">
    <property type="entry name" value="dCache_1"/>
    <property type="match status" value="1"/>
</dbReference>
<evidence type="ECO:0000256" key="8">
    <source>
        <dbReference type="PROSITE-ProRule" id="PRU00284"/>
    </source>
</evidence>
<evidence type="ECO:0000259" key="12">
    <source>
        <dbReference type="PROSITE" id="PS50111"/>
    </source>
</evidence>
<comment type="caution">
    <text evidence="14">The sequence shown here is derived from an EMBL/GenBank/DDBJ whole genome shotgun (WGS) entry which is preliminary data.</text>
</comment>
<evidence type="ECO:0000313" key="15">
    <source>
        <dbReference type="Proteomes" id="UP000469440"/>
    </source>
</evidence>
<keyword evidence="15" id="KW-1185">Reference proteome</keyword>
<organism evidence="14 15">
    <name type="scientific">Caproicibacter fermentans</name>
    <dbReference type="NCBI Taxonomy" id="2576756"/>
    <lineage>
        <taxon>Bacteria</taxon>
        <taxon>Bacillati</taxon>
        <taxon>Bacillota</taxon>
        <taxon>Clostridia</taxon>
        <taxon>Eubacteriales</taxon>
        <taxon>Acutalibacteraceae</taxon>
        <taxon>Caproicibacter</taxon>
    </lineage>
</organism>
<comment type="subcellular location">
    <subcellularLocation>
        <location evidence="1">Cell membrane</location>
        <topology evidence="1">Multi-pass membrane protein</topology>
    </subcellularLocation>
</comment>
<dbReference type="Gene3D" id="1.10.8.500">
    <property type="entry name" value="HAMP domain in histidine kinase"/>
    <property type="match status" value="1"/>
</dbReference>
<dbReference type="InterPro" id="IPR004089">
    <property type="entry name" value="MCPsignal_dom"/>
</dbReference>
<dbReference type="InterPro" id="IPR004090">
    <property type="entry name" value="Chemotax_Me-accpt_rcpt"/>
</dbReference>
<keyword evidence="9" id="KW-0175">Coiled coil</keyword>
<feature type="region of interest" description="Disordered" evidence="10">
    <location>
        <begin position="495"/>
        <end position="516"/>
    </location>
</feature>
<keyword evidence="4 11" id="KW-0812">Transmembrane</keyword>
<feature type="domain" description="Methyl-accepting transducer" evidence="12">
    <location>
        <begin position="450"/>
        <end position="679"/>
    </location>
</feature>
<keyword evidence="2" id="KW-1003">Cell membrane</keyword>
<dbReference type="InterPro" id="IPR003660">
    <property type="entry name" value="HAMP_dom"/>
</dbReference>
<dbReference type="GO" id="GO:0004888">
    <property type="term" value="F:transmembrane signaling receptor activity"/>
    <property type="evidence" value="ECO:0007669"/>
    <property type="project" value="InterPro"/>
</dbReference>
<dbReference type="InterPro" id="IPR029151">
    <property type="entry name" value="Sensor-like_sf"/>
</dbReference>
<evidence type="ECO:0000313" key="14">
    <source>
        <dbReference type="EMBL" id="MVB11117.1"/>
    </source>
</evidence>
<dbReference type="Gene3D" id="3.30.450.20">
    <property type="entry name" value="PAS domain"/>
    <property type="match status" value="2"/>
</dbReference>
<accession>A0A6N8I058</accession>
<dbReference type="Pfam" id="PF00672">
    <property type="entry name" value="HAMP"/>
    <property type="match status" value="1"/>
</dbReference>
<evidence type="ECO:0000256" key="1">
    <source>
        <dbReference type="ARBA" id="ARBA00004651"/>
    </source>
</evidence>
<dbReference type="PANTHER" id="PTHR43531:SF11">
    <property type="entry name" value="METHYL-ACCEPTING CHEMOTAXIS PROTEIN 3"/>
    <property type="match status" value="1"/>
</dbReference>
<feature type="transmembrane region" description="Helical" evidence="11">
    <location>
        <begin position="326"/>
        <end position="348"/>
    </location>
</feature>
<dbReference type="EMBL" id="VWXL01000052">
    <property type="protein sequence ID" value="MVB11117.1"/>
    <property type="molecule type" value="Genomic_DNA"/>
</dbReference>
<keyword evidence="3" id="KW-0145">Chemotaxis</keyword>
<feature type="domain" description="HAMP" evidence="13">
    <location>
        <begin position="399"/>
        <end position="445"/>
    </location>
</feature>
<dbReference type="PRINTS" id="PR00260">
    <property type="entry name" value="CHEMTRNSDUCR"/>
</dbReference>
<reference evidence="14 15" key="1">
    <citation type="submission" date="2019-09" db="EMBL/GenBank/DDBJ databases">
        <title>Genome sequence of Clostridium sp. EA1.</title>
        <authorList>
            <person name="Poehlein A."/>
            <person name="Bengelsdorf F.R."/>
            <person name="Daniel R."/>
        </authorList>
    </citation>
    <scope>NUCLEOTIDE SEQUENCE [LARGE SCALE GENOMIC DNA]</scope>
    <source>
        <strain evidence="14 15">EA1</strain>
    </source>
</reference>
<evidence type="ECO:0000256" key="3">
    <source>
        <dbReference type="ARBA" id="ARBA00022500"/>
    </source>
</evidence>
<dbReference type="CDD" id="cd12913">
    <property type="entry name" value="PDC1_MCP_like"/>
    <property type="match status" value="1"/>
</dbReference>
<protein>
    <submittedName>
        <fullName evidence="14">Methyl-accepting chemotaxis protein McpA</fullName>
    </submittedName>
</protein>
<dbReference type="PROSITE" id="PS50111">
    <property type="entry name" value="CHEMOTAXIS_TRANSDUC_2"/>
    <property type="match status" value="1"/>
</dbReference>
<dbReference type="InterPro" id="IPR051310">
    <property type="entry name" value="MCP_chemotaxis"/>
</dbReference>
<feature type="domain" description="HAMP" evidence="13">
    <location>
        <begin position="345"/>
        <end position="397"/>
    </location>
</feature>
<dbReference type="RefSeq" id="WP_083210095.1">
    <property type="nucleotide sequence ID" value="NZ_VWXL01000052.1"/>
</dbReference>
<evidence type="ECO:0000256" key="11">
    <source>
        <dbReference type="SAM" id="Phobius"/>
    </source>
</evidence>
<dbReference type="PROSITE" id="PS50885">
    <property type="entry name" value="HAMP"/>
    <property type="match status" value="2"/>
</dbReference>
<evidence type="ECO:0000256" key="2">
    <source>
        <dbReference type="ARBA" id="ARBA00022475"/>
    </source>
</evidence>
<dbReference type="CDD" id="cd11386">
    <property type="entry name" value="MCP_signal"/>
    <property type="match status" value="1"/>
</dbReference>
<evidence type="ECO:0000256" key="5">
    <source>
        <dbReference type="ARBA" id="ARBA00022989"/>
    </source>
</evidence>
<evidence type="ECO:0000256" key="7">
    <source>
        <dbReference type="ARBA" id="ARBA00029447"/>
    </source>
</evidence>
<dbReference type="GO" id="GO:0006935">
    <property type="term" value="P:chemotaxis"/>
    <property type="evidence" value="ECO:0007669"/>
    <property type="project" value="UniProtKB-KW"/>
</dbReference>
<keyword evidence="5 11" id="KW-1133">Transmembrane helix</keyword>
<proteinExistence type="inferred from homology"/>
<dbReference type="Proteomes" id="UP000469440">
    <property type="component" value="Unassembled WGS sequence"/>
</dbReference>
<dbReference type="CDD" id="cd06225">
    <property type="entry name" value="HAMP"/>
    <property type="match status" value="1"/>
</dbReference>
<dbReference type="Pfam" id="PF00015">
    <property type="entry name" value="MCPsignal"/>
    <property type="match status" value="1"/>
</dbReference>
<dbReference type="SMART" id="SM00283">
    <property type="entry name" value="MA"/>
    <property type="match status" value="1"/>
</dbReference>
<dbReference type="SMART" id="SM00304">
    <property type="entry name" value="HAMP"/>
    <property type="match status" value="3"/>
</dbReference>
<dbReference type="SUPFAM" id="SSF58104">
    <property type="entry name" value="Methyl-accepting chemotaxis protein (MCP) signaling domain"/>
    <property type="match status" value="1"/>
</dbReference>
<feature type="compositionally biased region" description="Basic residues" evidence="10">
    <location>
        <begin position="1"/>
        <end position="15"/>
    </location>
</feature>
<name>A0A6N8I058_9FIRM</name>
<dbReference type="InterPro" id="IPR033479">
    <property type="entry name" value="dCache_1"/>
</dbReference>
<evidence type="ECO:0000256" key="9">
    <source>
        <dbReference type="SAM" id="Coils"/>
    </source>
</evidence>
<dbReference type="AlphaFoldDB" id="A0A6N8I058"/>
<dbReference type="SUPFAM" id="SSF103190">
    <property type="entry name" value="Sensory domain-like"/>
    <property type="match status" value="1"/>
</dbReference>
<dbReference type="GO" id="GO:0007165">
    <property type="term" value="P:signal transduction"/>
    <property type="evidence" value="ECO:0007669"/>
    <property type="project" value="UniProtKB-KW"/>
</dbReference>
<evidence type="ECO:0000256" key="6">
    <source>
        <dbReference type="ARBA" id="ARBA00023136"/>
    </source>
</evidence>
<keyword evidence="8" id="KW-0807">Transducer</keyword>
<keyword evidence="6 11" id="KW-0472">Membrane</keyword>
<evidence type="ECO:0000259" key="13">
    <source>
        <dbReference type="PROSITE" id="PS50885"/>
    </source>
</evidence>
<dbReference type="Gene3D" id="1.10.287.950">
    <property type="entry name" value="Methyl-accepting chemotaxis protein"/>
    <property type="match status" value="1"/>
</dbReference>
<feature type="transmembrane region" description="Helical" evidence="11">
    <location>
        <begin position="36"/>
        <end position="56"/>
    </location>
</feature>
<feature type="region of interest" description="Disordered" evidence="10">
    <location>
        <begin position="1"/>
        <end position="22"/>
    </location>
</feature>
<sequence>MKLKLNHNRGKKPKPRQNPGHRIGIDLVGRSLTAKLLLWIGIPVLCFFCVAAALVLNNVRQSVSQIIGTQLKAQSESVSGQISEYFTGYLKSAESLAANTQVQKLFRDAGKGSSVMQSGEYMSVLQTLQNVQKMDPDNVLAVWAADVDTSQLIQSTGQVMTSGFTITERPWYKEMVGKNGEVLTEPYQDAATNRQIVSVVCPVYGEDGSAIIGAVGVDVTLDTLGKIVDGYKLGTNGFLILTSKDGMIVSSPDKSWNDKSMSEAGLAGNLVSAISNRTAKIITYRALGHTNYGYVSAVGKTGWAVTTGLPEDEYSSSVSSVQGTMALVYGISLILLCILLVLISLSIVRPLKKLRGSAQKIADGDLEVAVDVRSSDEIGQVGAAVSNIVGRLKEYIRYIDEISSVLDRIAEGNLVYDLKCDYEGEFARIKTSLLHIRATLSDTFAGITHAADEVAAGSAQMASGSQALSQGATEQAASVEELSASVMEISRNVESNAEHAKEANGLSTDAAEQMRSGNERMARLSGAMEEIRESSGRISQILKTIDDIAFQTNILALNAAVEAARAGEAGKGFSVVADEVRNLAAKSSQAAKDTAVLIEASLQSVENGTSVAEETKESFSRAADSVHRTSQLMEGIAKTTAGQAGSILQIRQGLDQISATVQTTSATAEEAAASSEELSGQAQQLKALVDKFEIE</sequence>
<gene>
    <name evidence="14" type="primary">mcpA_1</name>
    <name evidence="14" type="ORF">CAFE_18200</name>
</gene>
<dbReference type="PANTHER" id="PTHR43531">
    <property type="entry name" value="PROTEIN ICFG"/>
    <property type="match status" value="1"/>
</dbReference>
<evidence type="ECO:0000256" key="4">
    <source>
        <dbReference type="ARBA" id="ARBA00022692"/>
    </source>
</evidence>
<dbReference type="CDD" id="cd12912">
    <property type="entry name" value="PDC2_MCP_like"/>
    <property type="match status" value="1"/>
</dbReference>